<dbReference type="Proteomes" id="UP000317935">
    <property type="component" value="Chromosome"/>
</dbReference>
<accession>A0A6J4CXX5</accession>
<proteinExistence type="predicted"/>
<keyword evidence="4" id="KW-1185">Reference proteome</keyword>
<dbReference type="RefSeq" id="WP_158656288.1">
    <property type="nucleotide sequence ID" value="NZ_AP023042.1"/>
</dbReference>
<dbReference type="AlphaFoldDB" id="A0A6J4CXX5"/>
<name>A0A6J4CXX5_9HELI</name>
<dbReference type="EMBL" id="AP019774">
    <property type="protein sequence ID" value="BCD70221.1"/>
    <property type="molecule type" value="Genomic_DNA"/>
</dbReference>
<dbReference type="Gene3D" id="1.25.40.10">
    <property type="entry name" value="Tetratricopeptide repeat domain"/>
    <property type="match status" value="1"/>
</dbReference>
<evidence type="ECO:0000313" key="2">
    <source>
        <dbReference type="EMBL" id="BCD70221.1"/>
    </source>
</evidence>
<sequence length="205" mass="22846">MLPAENEVSALVEKGLVLEGRGRDYEAFNIYNRAHKNGDLLGTAFVGKMYLGGWGVRADACRAINYFEFVIQRVRSDSSLAMIVAKVGLASAYAEGKCVFINRDIALRLIEEVLFANGGGDYKTKTWNLDKLQARNFTNAHVRKHYIGAALYMLGNGADPTSMAATDVKILRKAAEFGNQYALRQLQNTNLPPKPKEFIKEFINY</sequence>
<dbReference type="InterPro" id="IPR011990">
    <property type="entry name" value="TPR-like_helical_dom_sf"/>
</dbReference>
<organism evidence="2 3">
    <name type="scientific">Helicobacter suis</name>
    <dbReference type="NCBI Taxonomy" id="104628"/>
    <lineage>
        <taxon>Bacteria</taxon>
        <taxon>Pseudomonadati</taxon>
        <taxon>Campylobacterota</taxon>
        <taxon>Epsilonproteobacteria</taxon>
        <taxon>Campylobacterales</taxon>
        <taxon>Helicobacteraceae</taxon>
        <taxon>Helicobacter</taxon>
    </lineage>
</organism>
<evidence type="ECO:0000313" key="1">
    <source>
        <dbReference type="EMBL" id="BCD45511.1"/>
    </source>
</evidence>
<gene>
    <name evidence="1" type="ORF">NHP190020_05500</name>
    <name evidence="2" type="ORF">SNTW_08660</name>
</gene>
<evidence type="ECO:0008006" key="5">
    <source>
        <dbReference type="Google" id="ProtNLM"/>
    </source>
</evidence>
<evidence type="ECO:0000313" key="4">
    <source>
        <dbReference type="Proteomes" id="UP000509742"/>
    </source>
</evidence>
<dbReference type="EMBL" id="AP023036">
    <property type="protein sequence ID" value="BCD45511.1"/>
    <property type="molecule type" value="Genomic_DNA"/>
</dbReference>
<protein>
    <recommendedName>
        <fullName evidence="5">Beta-lactamase</fullName>
    </recommendedName>
</protein>
<dbReference type="SUPFAM" id="SSF81901">
    <property type="entry name" value="HCP-like"/>
    <property type="match status" value="1"/>
</dbReference>
<reference evidence="1 4" key="2">
    <citation type="submission" date="2020-04" db="EMBL/GenBank/DDBJ databases">
        <title>Genomic analysis of gastric non-Helicobacter pylori Helicobacters isolated in Japan.</title>
        <authorList>
            <person name="Suzuki M."/>
            <person name="Rimbara E."/>
        </authorList>
    </citation>
    <scope>NUCLEOTIDE SEQUENCE [LARGE SCALE GENOMIC DNA]</scope>
    <source>
        <strain evidence="1 4">NHP19-0020</strain>
    </source>
</reference>
<evidence type="ECO:0000313" key="3">
    <source>
        <dbReference type="Proteomes" id="UP000317935"/>
    </source>
</evidence>
<dbReference type="Proteomes" id="UP000509742">
    <property type="component" value="Chromosome"/>
</dbReference>
<reference evidence="2 3" key="1">
    <citation type="submission" date="2019-06" db="EMBL/GenBank/DDBJ databases">
        <title>Complete genome sequence of Helicobacter suis SNTW101c.</title>
        <authorList>
            <person name="Rimbara E."/>
            <person name="Suzuki M."/>
            <person name="Matsui H."/>
            <person name="Nakamura M."/>
            <person name="Mori S."/>
            <person name="Shibayama K."/>
        </authorList>
    </citation>
    <scope>NUCLEOTIDE SEQUENCE [LARGE SCALE GENOMIC DNA]</scope>
    <source>
        <strain evidence="2 3">SNTW101c</strain>
    </source>
</reference>